<dbReference type="GO" id="GO:0006298">
    <property type="term" value="P:mismatch repair"/>
    <property type="evidence" value="ECO:0007669"/>
    <property type="project" value="TreeGrafter"/>
</dbReference>
<comment type="subcellular location">
    <subcellularLocation>
        <location evidence="1">Nucleus</location>
    </subcellularLocation>
</comment>
<keyword evidence="1" id="KW-0378">Hydrolase</keyword>
<evidence type="ECO:0000313" key="4">
    <source>
        <dbReference type="EMBL" id="VDM77555.1"/>
    </source>
</evidence>
<gene>
    <name evidence="4" type="ORF">SVUK_LOCUS12553</name>
</gene>
<keyword evidence="1" id="KW-0540">Nuclease</keyword>
<name>A0A3P7L4B9_STRVU</name>
<dbReference type="InterPro" id="IPR006084">
    <property type="entry name" value="XPG/Rad2"/>
</dbReference>
<feature type="region of interest" description="Disordered" evidence="2">
    <location>
        <begin position="1"/>
        <end position="33"/>
    </location>
</feature>
<keyword evidence="5" id="KW-1185">Reference proteome</keyword>
<dbReference type="InterPro" id="IPR006086">
    <property type="entry name" value="XPG-I_dom"/>
</dbReference>
<dbReference type="InterPro" id="IPR008918">
    <property type="entry name" value="HhH2"/>
</dbReference>
<keyword evidence="1" id="KW-0227">DNA damage</keyword>
<dbReference type="InterPro" id="IPR029060">
    <property type="entry name" value="PIN-like_dom_sf"/>
</dbReference>
<dbReference type="Gene3D" id="3.40.50.1010">
    <property type="entry name" value="5'-nuclease"/>
    <property type="match status" value="1"/>
</dbReference>
<dbReference type="GO" id="GO:0005634">
    <property type="term" value="C:nucleus"/>
    <property type="evidence" value="ECO:0007669"/>
    <property type="project" value="UniProtKB-SubCell"/>
</dbReference>
<dbReference type="GO" id="GO:0035312">
    <property type="term" value="F:5'-3' DNA exonuclease activity"/>
    <property type="evidence" value="ECO:0007669"/>
    <property type="project" value="UniProtKB-UniRule"/>
</dbReference>
<feature type="compositionally biased region" description="Polar residues" evidence="2">
    <location>
        <begin position="1"/>
        <end position="13"/>
    </location>
</feature>
<reference evidence="4 5" key="1">
    <citation type="submission" date="2018-11" db="EMBL/GenBank/DDBJ databases">
        <authorList>
            <consortium name="Pathogen Informatics"/>
        </authorList>
    </citation>
    <scope>NUCLEOTIDE SEQUENCE [LARGE SCALE GENOMIC DNA]</scope>
</reference>
<dbReference type="Proteomes" id="UP000270094">
    <property type="component" value="Unassembled WGS sequence"/>
</dbReference>
<dbReference type="Gene3D" id="1.10.150.20">
    <property type="entry name" value="5' to 3' exonuclease, C-terminal subdomain"/>
    <property type="match status" value="1"/>
</dbReference>
<proteinExistence type="inferred from homology"/>
<sequence>MRTTCSDASSTRSLYHDHKNSSTVNTNDERRQRRADNVKAAELLLSEGKVNEAVDKFKRATSITSEHFRSLNNVDVIVSPYESDAQLAFLVNEGFADVVVTEDSDLIAFGCEKIIFKWNCENGDCTIYEKKELPRCFSGVMSSQFDFTKFRRICILSGCDYLQAGLPGIGLNKALSFFSKTSRTDLKTVGKVEAWTQQLQSHPNFPALTSYPQLSQYVQTNRFKGVYSRIHTGGKYFYLSGDLTTIHYYLLPRIPSYLNMSKLTVSKEFIQEFIRAENTFIYQVVFDPRQRCQRPLTPYPFPEKGEQTDEVDDDVNNLLFRFFSFANPNEKEDYSYAGEVLSSKLAVRLALGNQVSPCLPLVYRQAW</sequence>
<evidence type="ECO:0000259" key="3">
    <source>
        <dbReference type="SMART" id="SM00484"/>
    </source>
</evidence>
<keyword evidence="1" id="KW-0234">DNA repair</keyword>
<dbReference type="InterPro" id="IPR036279">
    <property type="entry name" value="5-3_exonuclease_C_sf"/>
</dbReference>
<keyword evidence="1" id="KW-0269">Exonuclease</keyword>
<keyword evidence="1" id="KW-0539">Nucleus</keyword>
<evidence type="ECO:0000256" key="1">
    <source>
        <dbReference type="RuleBase" id="RU910737"/>
    </source>
</evidence>
<dbReference type="PANTHER" id="PTHR11081:SF8">
    <property type="entry name" value="EXONUCLEASE 1"/>
    <property type="match status" value="1"/>
</dbReference>
<keyword evidence="1" id="KW-0267">Excision nuclease</keyword>
<dbReference type="Pfam" id="PF00867">
    <property type="entry name" value="XPG_I"/>
    <property type="match status" value="1"/>
</dbReference>
<feature type="domain" description="XPG-I" evidence="3">
    <location>
        <begin position="70"/>
        <end position="139"/>
    </location>
</feature>
<comment type="function">
    <text evidence="1">5'-&gt;3' double-stranded DNA exonuclease which may also possess a cryptic 3'-&gt;5' double-stranded DNA exonuclease activity. Functions in DNA mismatch repair.</text>
</comment>
<dbReference type="OrthoDB" id="26491at2759"/>
<dbReference type="EC" id="3.1.-.-" evidence="1"/>
<dbReference type="AlphaFoldDB" id="A0A3P7L4B9"/>
<dbReference type="SUPFAM" id="SSF88723">
    <property type="entry name" value="PIN domain-like"/>
    <property type="match status" value="1"/>
</dbReference>
<dbReference type="GO" id="GO:0003677">
    <property type="term" value="F:DNA binding"/>
    <property type="evidence" value="ECO:0007669"/>
    <property type="project" value="UniProtKB-UniRule"/>
</dbReference>
<protein>
    <recommendedName>
        <fullName evidence="1">Exonuclease 1</fullName>
        <ecNumber evidence="1">3.1.-.-</ecNumber>
    </recommendedName>
</protein>
<dbReference type="PRINTS" id="PR00853">
    <property type="entry name" value="XPGRADSUPER"/>
</dbReference>
<accession>A0A3P7L4B9</accession>
<dbReference type="GO" id="GO:0017108">
    <property type="term" value="F:5'-flap endonuclease activity"/>
    <property type="evidence" value="ECO:0007669"/>
    <property type="project" value="TreeGrafter"/>
</dbReference>
<dbReference type="PANTHER" id="PTHR11081">
    <property type="entry name" value="FLAP ENDONUCLEASE FAMILY MEMBER"/>
    <property type="match status" value="1"/>
</dbReference>
<evidence type="ECO:0000313" key="5">
    <source>
        <dbReference type="Proteomes" id="UP000270094"/>
    </source>
</evidence>
<keyword evidence="1" id="KW-0460">Magnesium</keyword>
<dbReference type="SMART" id="SM00279">
    <property type="entry name" value="HhH2"/>
    <property type="match status" value="1"/>
</dbReference>
<keyword evidence="1" id="KW-0238">DNA-binding</keyword>
<dbReference type="GO" id="GO:0006310">
    <property type="term" value="P:DNA recombination"/>
    <property type="evidence" value="ECO:0007669"/>
    <property type="project" value="TreeGrafter"/>
</dbReference>
<comment type="similarity">
    <text evidence="1">Belongs to the XPG/RAD2 endonuclease family. EXO1 subfamily.</text>
</comment>
<dbReference type="SUPFAM" id="SSF47807">
    <property type="entry name" value="5' to 3' exonuclease, C-terminal subdomain"/>
    <property type="match status" value="1"/>
</dbReference>
<organism evidence="4 5">
    <name type="scientific">Strongylus vulgaris</name>
    <name type="common">Blood worm</name>
    <dbReference type="NCBI Taxonomy" id="40348"/>
    <lineage>
        <taxon>Eukaryota</taxon>
        <taxon>Metazoa</taxon>
        <taxon>Ecdysozoa</taxon>
        <taxon>Nematoda</taxon>
        <taxon>Chromadorea</taxon>
        <taxon>Rhabditida</taxon>
        <taxon>Rhabditina</taxon>
        <taxon>Rhabditomorpha</taxon>
        <taxon>Strongyloidea</taxon>
        <taxon>Strongylidae</taxon>
        <taxon>Strongylus</taxon>
    </lineage>
</organism>
<dbReference type="SMART" id="SM00484">
    <property type="entry name" value="XPGI"/>
    <property type="match status" value="1"/>
</dbReference>
<keyword evidence="1" id="KW-0228">DNA excision</keyword>
<keyword evidence="1" id="KW-0479">Metal-binding</keyword>
<dbReference type="GO" id="GO:0046872">
    <property type="term" value="F:metal ion binding"/>
    <property type="evidence" value="ECO:0007669"/>
    <property type="project" value="UniProtKB-UniRule"/>
</dbReference>
<comment type="cofactor">
    <cofactor evidence="1">
        <name>Mg(2+)</name>
        <dbReference type="ChEBI" id="CHEBI:18420"/>
    </cofactor>
    <text evidence="1">Binds 2 magnesium ions per subunit. They probably participate in the reaction catalyzed by the enzyme. May bind an additional third magnesium ion after substrate binding.</text>
</comment>
<evidence type="ECO:0000256" key="2">
    <source>
        <dbReference type="SAM" id="MobiDB-lite"/>
    </source>
</evidence>
<dbReference type="EMBL" id="UYYB01099525">
    <property type="protein sequence ID" value="VDM77555.1"/>
    <property type="molecule type" value="Genomic_DNA"/>
</dbReference>